<reference evidence="2" key="1">
    <citation type="submission" date="2018-08" db="EMBL/GenBank/DDBJ databases">
        <title>Oryza barthii genomic DNA, chromosome 11, BAC clone:OBARTa0037B22.</title>
        <authorList>
            <person name="Wu J."/>
            <person name="Kanamori H."/>
        </authorList>
    </citation>
    <scope>NUCLEOTIDE SEQUENCE</scope>
    <source>
        <strain evidence="2">W1588</strain>
    </source>
</reference>
<feature type="compositionally biased region" description="Gly residues" evidence="1">
    <location>
        <begin position="30"/>
        <end position="41"/>
    </location>
</feature>
<feature type="region of interest" description="Disordered" evidence="1">
    <location>
        <begin position="24"/>
        <end position="43"/>
    </location>
</feature>
<sequence length="67" mass="6679">MPTVMGGFGLVVIDNPDLEEDSFAVATGGAPDGHGGAGQGRVSGDVLEHLGERPGRCGGPRYEAAGN</sequence>
<name>A0A679BBE9_9ORYZ</name>
<evidence type="ECO:0000313" key="2">
    <source>
        <dbReference type="EMBL" id="BBF89211.1"/>
    </source>
</evidence>
<accession>A0A679BBE9</accession>
<dbReference type="AlphaFoldDB" id="A0A679BBE9"/>
<gene>
    <name evidence="2" type="primary">OBARTa0037B22.4</name>
</gene>
<protein>
    <submittedName>
        <fullName evidence="2">Uncharacterized protein</fullName>
    </submittedName>
</protein>
<proteinExistence type="predicted"/>
<evidence type="ECO:0000256" key="1">
    <source>
        <dbReference type="SAM" id="MobiDB-lite"/>
    </source>
</evidence>
<dbReference type="EMBL" id="AP018842">
    <property type="protein sequence ID" value="BBF89211.1"/>
    <property type="molecule type" value="Genomic_DNA"/>
</dbReference>
<organism evidence="2">
    <name type="scientific">Oryza barthii</name>
    <dbReference type="NCBI Taxonomy" id="65489"/>
    <lineage>
        <taxon>Eukaryota</taxon>
        <taxon>Viridiplantae</taxon>
        <taxon>Streptophyta</taxon>
        <taxon>Embryophyta</taxon>
        <taxon>Tracheophyta</taxon>
        <taxon>Spermatophyta</taxon>
        <taxon>Magnoliopsida</taxon>
        <taxon>Liliopsida</taxon>
        <taxon>Poales</taxon>
        <taxon>Poaceae</taxon>
        <taxon>BOP clade</taxon>
        <taxon>Oryzoideae</taxon>
        <taxon>Oryzeae</taxon>
        <taxon>Oryzinae</taxon>
        <taxon>Oryza</taxon>
    </lineage>
</organism>